<evidence type="ECO:0000313" key="3">
    <source>
        <dbReference type="Proteomes" id="UP000784294"/>
    </source>
</evidence>
<accession>A0A448XLI2</accession>
<protein>
    <submittedName>
        <fullName evidence="2">Uncharacterized protein</fullName>
    </submittedName>
</protein>
<dbReference type="AlphaFoldDB" id="A0A448XLI2"/>
<gene>
    <name evidence="2" type="ORF">PXEA_LOCUS32946</name>
</gene>
<organism evidence="2 3">
    <name type="scientific">Protopolystoma xenopodis</name>
    <dbReference type="NCBI Taxonomy" id="117903"/>
    <lineage>
        <taxon>Eukaryota</taxon>
        <taxon>Metazoa</taxon>
        <taxon>Spiralia</taxon>
        <taxon>Lophotrochozoa</taxon>
        <taxon>Platyhelminthes</taxon>
        <taxon>Monogenea</taxon>
        <taxon>Polyopisthocotylea</taxon>
        <taxon>Polystomatidea</taxon>
        <taxon>Polystomatidae</taxon>
        <taxon>Protopolystoma</taxon>
    </lineage>
</organism>
<evidence type="ECO:0000313" key="2">
    <source>
        <dbReference type="EMBL" id="VEL39506.1"/>
    </source>
</evidence>
<sequence length="315" mass="33948">MLIFYECIKVYSLDLTPISCSPLPHAYWAFCLARFAIIFLLIYLPSLIFIVSLFLAAKLSTESPLEQLHSPVGSVDIAALGHRTPAPTASTNLRMPLVVPHPRPMRHRLAQPPTPRLCTSPINTNNSNVPASRGWLNLLGIEASEAFDPQARKSPENMHFEPFEESHDLADAWPIQPRPTSPSLVVPMIRSSANTANSISACTLHPLPRITASHGAGRRRESVKSTLHRIGNSLDCESTATRTVSPDGLNLSSSASMATRTSSALLLPASTSRSLQFDTLLSPEAGGSSPQLASIGMGKRTSSMNMPIMVGPLGL</sequence>
<dbReference type="Proteomes" id="UP000784294">
    <property type="component" value="Unassembled WGS sequence"/>
</dbReference>
<proteinExistence type="predicted"/>
<reference evidence="2" key="1">
    <citation type="submission" date="2018-11" db="EMBL/GenBank/DDBJ databases">
        <authorList>
            <consortium name="Pathogen Informatics"/>
        </authorList>
    </citation>
    <scope>NUCLEOTIDE SEQUENCE</scope>
</reference>
<name>A0A448XLI2_9PLAT</name>
<keyword evidence="1" id="KW-0472">Membrane</keyword>
<comment type="caution">
    <text evidence="2">The sequence shown here is derived from an EMBL/GenBank/DDBJ whole genome shotgun (WGS) entry which is preliminary data.</text>
</comment>
<feature type="transmembrane region" description="Helical" evidence="1">
    <location>
        <begin position="27"/>
        <end position="57"/>
    </location>
</feature>
<keyword evidence="1" id="KW-1133">Transmembrane helix</keyword>
<keyword evidence="1" id="KW-0812">Transmembrane</keyword>
<keyword evidence="3" id="KW-1185">Reference proteome</keyword>
<evidence type="ECO:0000256" key="1">
    <source>
        <dbReference type="SAM" id="Phobius"/>
    </source>
</evidence>
<dbReference type="EMBL" id="CAAALY010261470">
    <property type="protein sequence ID" value="VEL39506.1"/>
    <property type="molecule type" value="Genomic_DNA"/>
</dbReference>